<evidence type="ECO:0000313" key="2">
    <source>
        <dbReference type="Proteomes" id="UP000297940"/>
    </source>
</evidence>
<evidence type="ECO:0000313" key="1">
    <source>
        <dbReference type="EMBL" id="TGM74290.1"/>
    </source>
</evidence>
<dbReference type="InterPro" id="IPR021352">
    <property type="entry name" value="DUF2971"/>
</dbReference>
<sequence length="306" mass="35903">MTKLDNSDIMEIVFQVAESQDLYYKDFSPLCHYTKGIGVNGILQSKYLRANHVSNLNDLSEIIRAYKIFFEIFENIKSENEIISKLIENIKVELLIKIKQKEYPEIFIVSFSKNIDDLFLWRSYTSFNDAYALIFTKAFIAEYGANEGAELLHCIYKESEQYLILNQVTNLFITKIENIQESELTLIKEKFFQLIHIFVPFIKNPQFEAENEVRLVLRNPHNHDSENRIIMGLNSNYFYKYVNLPIFRNLPNVEYEHAIEEIIVGPNSRSSDENHIFKKNLDALINQNIGSILKGIRDTKFNTLKF</sequence>
<dbReference type="Pfam" id="PF11185">
    <property type="entry name" value="DUF2971"/>
    <property type="match status" value="1"/>
</dbReference>
<dbReference type="EMBL" id="RQHK01000015">
    <property type="protein sequence ID" value="TGM74290.1"/>
    <property type="molecule type" value="Genomic_DNA"/>
</dbReference>
<name>A0ABY2NZT0_9LEPT</name>
<gene>
    <name evidence="1" type="ORF">EHR01_12370</name>
</gene>
<accession>A0ABY2NZT0</accession>
<reference evidence="2" key="1">
    <citation type="journal article" date="2019" name="PLoS Negl. Trop. Dis.">
        <title>Revisiting the worldwide diversity of Leptospira species in the environment.</title>
        <authorList>
            <person name="Vincent A.T."/>
            <person name="Schiettekatte O."/>
            <person name="Bourhy P."/>
            <person name="Veyrier F.J."/>
            <person name="Picardeau M."/>
        </authorList>
    </citation>
    <scope>NUCLEOTIDE SEQUENCE [LARGE SCALE GENOMIC DNA]</scope>
    <source>
        <strain evidence="2">201601298</strain>
    </source>
</reference>
<comment type="caution">
    <text evidence="1">The sequence shown here is derived from an EMBL/GenBank/DDBJ whole genome shotgun (WGS) entry which is preliminary data.</text>
</comment>
<proteinExistence type="predicted"/>
<keyword evidence="2" id="KW-1185">Reference proteome</keyword>
<dbReference type="Proteomes" id="UP000297940">
    <property type="component" value="Unassembled WGS sequence"/>
</dbReference>
<organism evidence="1 2">
    <name type="scientific">Leptospira mtsangambouensis</name>
    <dbReference type="NCBI Taxonomy" id="2484912"/>
    <lineage>
        <taxon>Bacteria</taxon>
        <taxon>Pseudomonadati</taxon>
        <taxon>Spirochaetota</taxon>
        <taxon>Spirochaetia</taxon>
        <taxon>Leptospirales</taxon>
        <taxon>Leptospiraceae</taxon>
        <taxon>Leptospira</taxon>
    </lineage>
</organism>
<dbReference type="RefSeq" id="WP_135695057.1">
    <property type="nucleotide sequence ID" value="NZ_RQHK01000015.1"/>
</dbReference>
<protein>
    <submittedName>
        <fullName evidence="1">DUF2971 domain-containing protein</fullName>
    </submittedName>
</protein>